<feature type="chain" id="PRO_5012191077" evidence="2">
    <location>
        <begin position="18"/>
        <end position="116"/>
    </location>
</feature>
<accession>A0A1X0P8N6</accession>
<name>A0A1X0P8N6_9TRYP</name>
<reference evidence="3 4" key="1">
    <citation type="submission" date="2017-03" db="EMBL/GenBank/DDBJ databases">
        <title>An alternative strategy for trypanosome survival in the mammalian bloodstream revealed through genome and transcriptome analysis of the ubiquitous bovine parasite Trypanosoma (Megatrypanum) theileri.</title>
        <authorList>
            <person name="Kelly S."/>
            <person name="Ivens A."/>
            <person name="Mott A."/>
            <person name="O'Neill E."/>
            <person name="Emms D."/>
            <person name="Macleod O."/>
            <person name="Voorheis P."/>
            <person name="Matthews J."/>
            <person name="Matthews K."/>
            <person name="Carrington M."/>
        </authorList>
    </citation>
    <scope>NUCLEOTIDE SEQUENCE [LARGE SCALE GENOMIC DNA]</scope>
    <source>
        <strain evidence="3">Edinburgh</strain>
    </source>
</reference>
<evidence type="ECO:0000256" key="1">
    <source>
        <dbReference type="SAM" id="Coils"/>
    </source>
</evidence>
<dbReference type="GeneID" id="39980620"/>
<dbReference type="RefSeq" id="XP_028887348.1">
    <property type="nucleotide sequence ID" value="XM_029020840.1"/>
</dbReference>
<gene>
    <name evidence="3" type="ORF">TM35_000011590</name>
</gene>
<keyword evidence="4" id="KW-1185">Reference proteome</keyword>
<dbReference type="AlphaFoldDB" id="A0A1X0P8N6"/>
<proteinExistence type="predicted"/>
<comment type="caution">
    <text evidence="3">The sequence shown here is derived from an EMBL/GenBank/DDBJ whole genome shotgun (WGS) entry which is preliminary data.</text>
</comment>
<protein>
    <submittedName>
        <fullName evidence="3">Uncharacterized protein</fullName>
    </submittedName>
</protein>
<dbReference type="VEuPathDB" id="TriTrypDB:TM35_000011590"/>
<feature type="signal peptide" evidence="2">
    <location>
        <begin position="1"/>
        <end position="17"/>
    </location>
</feature>
<feature type="coiled-coil region" evidence="1">
    <location>
        <begin position="80"/>
        <end position="114"/>
    </location>
</feature>
<organism evidence="3 4">
    <name type="scientific">Trypanosoma theileri</name>
    <dbReference type="NCBI Taxonomy" id="67003"/>
    <lineage>
        <taxon>Eukaryota</taxon>
        <taxon>Discoba</taxon>
        <taxon>Euglenozoa</taxon>
        <taxon>Kinetoplastea</taxon>
        <taxon>Metakinetoplastina</taxon>
        <taxon>Trypanosomatida</taxon>
        <taxon>Trypanosomatidae</taxon>
        <taxon>Trypanosoma</taxon>
    </lineage>
</organism>
<keyword evidence="2" id="KW-0732">Signal</keyword>
<sequence>MMKRFAVTSLMAAVALTFPRRCVHHEEPGSAKRKVNLDDDDRWLEAEFDEKLRSPEERYAHERQRDLMKKLISKLRDEHTDNLKNAVDERNKKIEDIKRQMSEMEKKLEHLVKGKK</sequence>
<evidence type="ECO:0000313" key="3">
    <source>
        <dbReference type="EMBL" id="ORC93282.1"/>
    </source>
</evidence>
<dbReference type="EMBL" id="NBCO01000001">
    <property type="protein sequence ID" value="ORC93282.1"/>
    <property type="molecule type" value="Genomic_DNA"/>
</dbReference>
<dbReference type="Proteomes" id="UP000192257">
    <property type="component" value="Unassembled WGS sequence"/>
</dbReference>
<evidence type="ECO:0000256" key="2">
    <source>
        <dbReference type="SAM" id="SignalP"/>
    </source>
</evidence>
<dbReference type="OrthoDB" id="258258at2759"/>
<evidence type="ECO:0000313" key="4">
    <source>
        <dbReference type="Proteomes" id="UP000192257"/>
    </source>
</evidence>
<keyword evidence="1" id="KW-0175">Coiled coil</keyword>